<evidence type="ECO:0000313" key="2">
    <source>
        <dbReference type="EMBL" id="MBB5057281.1"/>
    </source>
</evidence>
<dbReference type="Pfam" id="PF00535">
    <property type="entry name" value="Glycos_transf_2"/>
    <property type="match status" value="1"/>
</dbReference>
<reference evidence="2 3" key="1">
    <citation type="submission" date="2020-08" db="EMBL/GenBank/DDBJ databases">
        <title>Genomic Encyclopedia of Type Strains, Phase IV (KMG-V): Genome sequencing to study the core and pangenomes of soil and plant-associated prokaryotes.</title>
        <authorList>
            <person name="Whitman W."/>
        </authorList>
    </citation>
    <scope>NUCLEOTIDE SEQUENCE [LARGE SCALE GENOMIC DNA]</scope>
    <source>
        <strain evidence="2 3">M8UP14</strain>
    </source>
</reference>
<dbReference type="CDD" id="cd06433">
    <property type="entry name" value="GT_2_WfgS_like"/>
    <property type="match status" value="1"/>
</dbReference>
<dbReference type="InterPro" id="IPR029044">
    <property type="entry name" value="Nucleotide-diphossugar_trans"/>
</dbReference>
<keyword evidence="3" id="KW-1185">Reference proteome</keyword>
<feature type="domain" description="Glycosyltransferase 2-like" evidence="1">
    <location>
        <begin position="29"/>
        <end position="151"/>
    </location>
</feature>
<dbReference type="InterPro" id="IPR001173">
    <property type="entry name" value="Glyco_trans_2-like"/>
</dbReference>
<dbReference type="EMBL" id="JACHIP010000002">
    <property type="protein sequence ID" value="MBB5057281.1"/>
    <property type="molecule type" value="Genomic_DNA"/>
</dbReference>
<evidence type="ECO:0000259" key="1">
    <source>
        <dbReference type="Pfam" id="PF00535"/>
    </source>
</evidence>
<dbReference type="AlphaFoldDB" id="A0A7W7ZDD1"/>
<organism evidence="2 3">
    <name type="scientific">Granulicella aggregans</name>
    <dbReference type="NCBI Taxonomy" id="474949"/>
    <lineage>
        <taxon>Bacteria</taxon>
        <taxon>Pseudomonadati</taxon>
        <taxon>Acidobacteriota</taxon>
        <taxon>Terriglobia</taxon>
        <taxon>Terriglobales</taxon>
        <taxon>Acidobacteriaceae</taxon>
        <taxon>Granulicella</taxon>
    </lineage>
</organism>
<comment type="caution">
    <text evidence="2">The sequence shown here is derived from an EMBL/GenBank/DDBJ whole genome shotgun (WGS) entry which is preliminary data.</text>
</comment>
<gene>
    <name evidence="2" type="ORF">HDF16_001966</name>
</gene>
<dbReference type="SUPFAM" id="SSF53448">
    <property type="entry name" value="Nucleotide-diphospho-sugar transferases"/>
    <property type="match status" value="1"/>
</dbReference>
<evidence type="ECO:0000313" key="3">
    <source>
        <dbReference type="Proteomes" id="UP000540989"/>
    </source>
</evidence>
<sequence length="272" mass="29826">MNNGKRETSGGQRLKGTLAEGSTDLPLVTVVTAVFNGQSCLAGCLESVLAQDYPRIEHIIMDGGSTDGTLDILHRYNDRIALWKSEPDKGVYDAWNKALNLARGEWICFLGADDLYLPGAIGAYVALARKYPGAEFLSSRAKLDHSTGYSPTFGGPWLWPRFATAMTTVHVGAMHHKNMFARLGRFDSTYRIAGDYELMLRAKDTLKSAFTPLTTVVMRAGGLSDSTAGLYEAKRAKIAAGVCSAPLATVQLQRAVMRFHLRRLYLKARSLF</sequence>
<name>A0A7W7ZDD1_9BACT</name>
<dbReference type="RefSeq" id="WP_184215900.1">
    <property type="nucleotide sequence ID" value="NZ_JACHIP010000002.1"/>
</dbReference>
<proteinExistence type="predicted"/>
<accession>A0A7W7ZDD1</accession>
<dbReference type="InterPro" id="IPR050834">
    <property type="entry name" value="Glycosyltransf_2"/>
</dbReference>
<dbReference type="Proteomes" id="UP000540989">
    <property type="component" value="Unassembled WGS sequence"/>
</dbReference>
<dbReference type="PANTHER" id="PTHR43685">
    <property type="entry name" value="GLYCOSYLTRANSFERASE"/>
    <property type="match status" value="1"/>
</dbReference>
<protein>
    <recommendedName>
        <fullName evidence="1">Glycosyltransferase 2-like domain-containing protein</fullName>
    </recommendedName>
</protein>
<dbReference type="PANTHER" id="PTHR43685:SF11">
    <property type="entry name" value="GLYCOSYLTRANSFERASE TAGX-RELATED"/>
    <property type="match status" value="1"/>
</dbReference>
<dbReference type="Gene3D" id="3.90.550.10">
    <property type="entry name" value="Spore Coat Polysaccharide Biosynthesis Protein SpsA, Chain A"/>
    <property type="match status" value="1"/>
</dbReference>